<comment type="caution">
    <text evidence="1">The sequence shown here is derived from an EMBL/GenBank/DDBJ whole genome shotgun (WGS) entry which is preliminary data.</text>
</comment>
<proteinExistence type="predicted"/>
<gene>
    <name evidence="1" type="ORF">F444_23077</name>
</gene>
<dbReference type="Proteomes" id="UP000028582">
    <property type="component" value="Unassembled WGS sequence"/>
</dbReference>
<evidence type="ECO:0000313" key="2">
    <source>
        <dbReference type="Proteomes" id="UP000028582"/>
    </source>
</evidence>
<organism evidence="1 2">
    <name type="scientific">Phytophthora nicotianae P1976</name>
    <dbReference type="NCBI Taxonomy" id="1317066"/>
    <lineage>
        <taxon>Eukaryota</taxon>
        <taxon>Sar</taxon>
        <taxon>Stramenopiles</taxon>
        <taxon>Oomycota</taxon>
        <taxon>Peronosporomycetes</taxon>
        <taxon>Peronosporales</taxon>
        <taxon>Peronosporaceae</taxon>
        <taxon>Phytophthora</taxon>
    </lineage>
</organism>
<name>A0A080YVY4_PHYNI</name>
<dbReference type="EMBL" id="ANJA01005071">
    <property type="protein sequence ID" value="ETO58545.1"/>
    <property type="molecule type" value="Genomic_DNA"/>
</dbReference>
<accession>A0A080YVY4</accession>
<protein>
    <submittedName>
        <fullName evidence="1">Uncharacterized protein</fullName>
    </submittedName>
</protein>
<sequence length="45" mass="4947">MVSPRSSKRYELMLSTLSGGDRARELTEAAWSSRVEVSWVDGTGS</sequence>
<dbReference type="AlphaFoldDB" id="A0A080YVY4"/>
<evidence type="ECO:0000313" key="1">
    <source>
        <dbReference type="EMBL" id="ETO58545.1"/>
    </source>
</evidence>
<reference evidence="1 2" key="1">
    <citation type="submission" date="2013-11" db="EMBL/GenBank/DDBJ databases">
        <title>The Genome Sequence of Phytophthora parasitica P1976.</title>
        <authorList>
            <consortium name="The Broad Institute Genomics Platform"/>
            <person name="Russ C."/>
            <person name="Tyler B."/>
            <person name="Panabieres F."/>
            <person name="Shan W."/>
            <person name="Tripathy S."/>
            <person name="Grunwald N."/>
            <person name="Machado M."/>
            <person name="Johnson C.S."/>
            <person name="Walker B."/>
            <person name="Young S."/>
            <person name="Zeng Q."/>
            <person name="Gargeya S."/>
            <person name="Fitzgerald M."/>
            <person name="Haas B."/>
            <person name="Abouelleil A."/>
            <person name="Allen A.W."/>
            <person name="Alvarado L."/>
            <person name="Arachchi H.M."/>
            <person name="Berlin A.M."/>
            <person name="Chapman S.B."/>
            <person name="Gainer-Dewar J."/>
            <person name="Goldberg J."/>
            <person name="Griggs A."/>
            <person name="Gujja S."/>
            <person name="Hansen M."/>
            <person name="Howarth C."/>
            <person name="Imamovic A."/>
            <person name="Ireland A."/>
            <person name="Larimer J."/>
            <person name="McCowan C."/>
            <person name="Murphy C."/>
            <person name="Pearson M."/>
            <person name="Poon T.W."/>
            <person name="Priest M."/>
            <person name="Roberts A."/>
            <person name="Saif S."/>
            <person name="Shea T."/>
            <person name="Sisk P."/>
            <person name="Sykes S."/>
            <person name="Wortman J."/>
            <person name="Nusbaum C."/>
            <person name="Birren B."/>
        </authorList>
    </citation>
    <scope>NUCLEOTIDE SEQUENCE [LARGE SCALE GENOMIC DNA]</scope>
    <source>
        <strain evidence="1 2">P1976</strain>
    </source>
</reference>